<dbReference type="EMBL" id="CAJOBH010005793">
    <property type="protein sequence ID" value="CAF4035800.1"/>
    <property type="molecule type" value="Genomic_DNA"/>
</dbReference>
<protein>
    <recommendedName>
        <fullName evidence="6">HAT C-terminal dimerisation domain-containing protein</fullName>
    </recommendedName>
</protein>
<dbReference type="GO" id="GO:0005634">
    <property type="term" value="C:nucleus"/>
    <property type="evidence" value="ECO:0007669"/>
    <property type="project" value="UniProtKB-SubCell"/>
</dbReference>
<dbReference type="Proteomes" id="UP000663855">
    <property type="component" value="Unassembled WGS sequence"/>
</dbReference>
<dbReference type="SUPFAM" id="SSF53098">
    <property type="entry name" value="Ribonuclease H-like"/>
    <property type="match status" value="1"/>
</dbReference>
<dbReference type="EMBL" id="CAJOBI010002706">
    <property type="protein sequence ID" value="CAF3940446.1"/>
    <property type="molecule type" value="Genomic_DNA"/>
</dbReference>
<name>A0A816MUK0_9BILA</name>
<proteinExistence type="predicted"/>
<dbReference type="Proteomes" id="UP000681720">
    <property type="component" value="Unassembled WGS sequence"/>
</dbReference>
<sequence>MEDQFVDPDDQSNIDTLSTTTTFRNEELDKYVKINIEDIHKIPNPLHFWKLYQQKFPCLSLLARRLFSIPVTSAAVERSFSAAGIAVTEHHSSLDPQTLNDILFVRPFKTFLNENKTFFLNVMPCCL</sequence>
<dbReference type="EMBL" id="CAJNOV010016553">
    <property type="protein sequence ID" value="CAF1592590.1"/>
    <property type="molecule type" value="Genomic_DNA"/>
</dbReference>
<evidence type="ECO:0000256" key="4">
    <source>
        <dbReference type="ARBA" id="ARBA00022833"/>
    </source>
</evidence>
<evidence type="ECO:0000256" key="1">
    <source>
        <dbReference type="ARBA" id="ARBA00004123"/>
    </source>
</evidence>
<dbReference type="InterPro" id="IPR052035">
    <property type="entry name" value="ZnF_BED_domain_contain"/>
</dbReference>
<dbReference type="InterPro" id="IPR008906">
    <property type="entry name" value="HATC_C_dom"/>
</dbReference>
<dbReference type="GO" id="GO:0008270">
    <property type="term" value="F:zinc ion binding"/>
    <property type="evidence" value="ECO:0007669"/>
    <property type="project" value="UniProtKB-KW"/>
</dbReference>
<dbReference type="Proteomes" id="UP000676336">
    <property type="component" value="Unassembled WGS sequence"/>
</dbReference>
<evidence type="ECO:0000313" key="8">
    <source>
        <dbReference type="EMBL" id="CAF1592590.1"/>
    </source>
</evidence>
<evidence type="ECO:0000256" key="3">
    <source>
        <dbReference type="ARBA" id="ARBA00022771"/>
    </source>
</evidence>
<dbReference type="AlphaFoldDB" id="A0A816MUK0"/>
<evidence type="ECO:0000256" key="5">
    <source>
        <dbReference type="ARBA" id="ARBA00023242"/>
    </source>
</evidence>
<gene>
    <name evidence="12" type="ORF">BYL167_LOCUS15593</name>
    <name evidence="8" type="ORF">CJN711_LOCUS34216</name>
    <name evidence="11" type="ORF">GIL414_LOCUS11891</name>
    <name evidence="7" type="ORF">KQP761_LOCUS3824</name>
    <name evidence="9" type="ORF">MBJ925_LOCUS9033</name>
    <name evidence="10" type="ORF">SMN809_LOCUS8694</name>
</gene>
<organism evidence="9 13">
    <name type="scientific">Rotaria magnacalcarata</name>
    <dbReference type="NCBI Taxonomy" id="392030"/>
    <lineage>
        <taxon>Eukaryota</taxon>
        <taxon>Metazoa</taxon>
        <taxon>Spiralia</taxon>
        <taxon>Gnathifera</taxon>
        <taxon>Rotifera</taxon>
        <taxon>Eurotatoria</taxon>
        <taxon>Bdelloidea</taxon>
        <taxon>Philodinida</taxon>
        <taxon>Philodinidae</taxon>
        <taxon>Rotaria</taxon>
    </lineage>
</organism>
<comment type="subcellular location">
    <subcellularLocation>
        <location evidence="1">Nucleus</location>
    </subcellularLocation>
</comment>
<comment type="caution">
    <text evidence="9">The sequence shown here is derived from an EMBL/GenBank/DDBJ whole genome shotgun (WGS) entry which is preliminary data.</text>
</comment>
<feature type="domain" description="HAT C-terminal dimerisation" evidence="6">
    <location>
        <begin position="27"/>
        <end position="106"/>
    </location>
</feature>
<dbReference type="InterPro" id="IPR012337">
    <property type="entry name" value="RNaseH-like_sf"/>
</dbReference>
<evidence type="ECO:0000256" key="2">
    <source>
        <dbReference type="ARBA" id="ARBA00022723"/>
    </source>
</evidence>
<evidence type="ECO:0000313" key="13">
    <source>
        <dbReference type="Proteomes" id="UP000663824"/>
    </source>
</evidence>
<evidence type="ECO:0000313" key="7">
    <source>
        <dbReference type="EMBL" id="CAF1281874.1"/>
    </source>
</evidence>
<evidence type="ECO:0000313" key="10">
    <source>
        <dbReference type="EMBL" id="CAF3940446.1"/>
    </source>
</evidence>
<evidence type="ECO:0000313" key="9">
    <source>
        <dbReference type="EMBL" id="CAF2017144.1"/>
    </source>
</evidence>
<dbReference type="PANTHER" id="PTHR46481">
    <property type="entry name" value="ZINC FINGER BED DOMAIN-CONTAINING PROTEIN 4"/>
    <property type="match status" value="1"/>
</dbReference>
<evidence type="ECO:0000259" key="6">
    <source>
        <dbReference type="Pfam" id="PF05699"/>
    </source>
</evidence>
<accession>A0A816MUK0</accession>
<evidence type="ECO:0000313" key="12">
    <source>
        <dbReference type="EMBL" id="CAF4035800.1"/>
    </source>
</evidence>
<evidence type="ECO:0000313" key="11">
    <source>
        <dbReference type="EMBL" id="CAF4003394.1"/>
    </source>
</evidence>
<keyword evidence="4" id="KW-0862">Zinc</keyword>
<reference evidence="9" key="1">
    <citation type="submission" date="2021-02" db="EMBL/GenBank/DDBJ databases">
        <authorList>
            <person name="Nowell W R."/>
        </authorList>
    </citation>
    <scope>NUCLEOTIDE SEQUENCE</scope>
</reference>
<dbReference type="Pfam" id="PF05699">
    <property type="entry name" value="Dimer_Tnp_hAT"/>
    <property type="match status" value="1"/>
</dbReference>
<keyword evidence="5" id="KW-0539">Nucleus</keyword>
<dbReference type="OrthoDB" id="5103at2759"/>
<keyword evidence="3" id="KW-0863">Zinc-finger</keyword>
<dbReference type="EMBL" id="CAJNRE010003354">
    <property type="protein sequence ID" value="CAF2017144.1"/>
    <property type="molecule type" value="Genomic_DNA"/>
</dbReference>
<dbReference type="Proteomes" id="UP000663834">
    <property type="component" value="Unassembled WGS sequence"/>
</dbReference>
<dbReference type="Proteomes" id="UP000663824">
    <property type="component" value="Unassembled WGS sequence"/>
</dbReference>
<dbReference type="EMBL" id="CAJOBJ010004528">
    <property type="protein sequence ID" value="CAF4003394.1"/>
    <property type="molecule type" value="Genomic_DNA"/>
</dbReference>
<keyword evidence="2" id="KW-0479">Metal-binding</keyword>
<dbReference type="Proteomes" id="UP000681967">
    <property type="component" value="Unassembled WGS sequence"/>
</dbReference>
<dbReference type="GO" id="GO:0046983">
    <property type="term" value="F:protein dimerization activity"/>
    <property type="evidence" value="ECO:0007669"/>
    <property type="project" value="InterPro"/>
</dbReference>
<dbReference type="EMBL" id="CAJNOW010000543">
    <property type="protein sequence ID" value="CAF1281874.1"/>
    <property type="molecule type" value="Genomic_DNA"/>
</dbReference>
<dbReference type="PANTHER" id="PTHR46481:SF10">
    <property type="entry name" value="ZINC FINGER BED DOMAIN-CONTAINING PROTEIN 39"/>
    <property type="match status" value="1"/>
</dbReference>